<protein>
    <submittedName>
        <fullName evidence="1">Uncharacterized protein</fullName>
    </submittedName>
</protein>
<dbReference type="EMBL" id="JBHUIV010000020">
    <property type="protein sequence ID" value="MFD2202810.1"/>
    <property type="molecule type" value="Genomic_DNA"/>
</dbReference>
<dbReference type="RefSeq" id="WP_380804276.1">
    <property type="nucleotide sequence ID" value="NZ_JBHUIV010000020.1"/>
</dbReference>
<organism evidence="1 2">
    <name type="scientific">Shivajiella indica</name>
    <dbReference type="NCBI Taxonomy" id="872115"/>
    <lineage>
        <taxon>Bacteria</taxon>
        <taxon>Pseudomonadati</taxon>
        <taxon>Bacteroidota</taxon>
        <taxon>Cytophagia</taxon>
        <taxon>Cytophagales</taxon>
        <taxon>Cyclobacteriaceae</taxon>
        <taxon>Shivajiella</taxon>
    </lineage>
</organism>
<reference evidence="2" key="1">
    <citation type="journal article" date="2019" name="Int. J. Syst. Evol. Microbiol.">
        <title>The Global Catalogue of Microorganisms (GCM) 10K type strain sequencing project: providing services to taxonomists for standard genome sequencing and annotation.</title>
        <authorList>
            <consortium name="The Broad Institute Genomics Platform"/>
            <consortium name="The Broad Institute Genome Sequencing Center for Infectious Disease"/>
            <person name="Wu L."/>
            <person name="Ma J."/>
        </authorList>
    </citation>
    <scope>NUCLEOTIDE SEQUENCE [LARGE SCALE GENOMIC DNA]</scope>
    <source>
        <strain evidence="2">KCTC 19812</strain>
    </source>
</reference>
<name>A0ABW5BD54_9BACT</name>
<comment type="caution">
    <text evidence="1">The sequence shown here is derived from an EMBL/GenBank/DDBJ whole genome shotgun (WGS) entry which is preliminary data.</text>
</comment>
<keyword evidence="2" id="KW-1185">Reference proteome</keyword>
<accession>A0ABW5BD54</accession>
<proteinExistence type="predicted"/>
<evidence type="ECO:0000313" key="1">
    <source>
        <dbReference type="EMBL" id="MFD2202810.1"/>
    </source>
</evidence>
<sequence length="333" mass="38194">MKPIIQFLKSQVDTFSEDSEKVVTTEKDIENLTKLFIKRSKTVNQTRHLKIQPRIQRNQIWTVKNEYDDFQGISQKTSHPFIVLINSDPDDVEGELSVRVLIISPFIEMATQSDEVCNDPSIIGFPFLVETWNDQPILAELLDEYVGYYELKSKSFAKSEAFELVNEPISDYLKAASETLSEAQQEFRDIEISRAKYINHSVLSLLSFLENRQSQDAGVVISIFGKTEYPKFYIDQTQKEPTIALAAKSGIDSEDKYLLLDNESLPFKIFIRKNEDGFVLSVYTPDRIKLVTNHNEEITGISNNEKTVFAKLQAGKYTLISEQVKESIKIRLK</sequence>
<dbReference type="Proteomes" id="UP001597414">
    <property type="component" value="Unassembled WGS sequence"/>
</dbReference>
<evidence type="ECO:0000313" key="2">
    <source>
        <dbReference type="Proteomes" id="UP001597414"/>
    </source>
</evidence>
<gene>
    <name evidence="1" type="ORF">ACFSKV_14625</name>
</gene>